<dbReference type="PANTHER" id="PTHR33696:SF1">
    <property type="entry name" value="T22J18.15"/>
    <property type="match status" value="1"/>
</dbReference>
<evidence type="ECO:0000313" key="3">
    <source>
        <dbReference type="Proteomes" id="UP000250235"/>
    </source>
</evidence>
<feature type="compositionally biased region" description="Basic and acidic residues" evidence="1">
    <location>
        <begin position="110"/>
        <end position="122"/>
    </location>
</feature>
<feature type="region of interest" description="Disordered" evidence="1">
    <location>
        <begin position="1"/>
        <end position="44"/>
    </location>
</feature>
<reference evidence="2 3" key="1">
    <citation type="journal article" date="2015" name="Proc. Natl. Acad. Sci. U.S.A.">
        <title>The resurrection genome of Boea hygrometrica: A blueprint for survival of dehydration.</title>
        <authorList>
            <person name="Xiao L."/>
            <person name="Yang G."/>
            <person name="Zhang L."/>
            <person name="Yang X."/>
            <person name="Zhao S."/>
            <person name="Ji Z."/>
            <person name="Zhou Q."/>
            <person name="Hu M."/>
            <person name="Wang Y."/>
            <person name="Chen M."/>
            <person name="Xu Y."/>
            <person name="Jin H."/>
            <person name="Xiao X."/>
            <person name="Hu G."/>
            <person name="Bao F."/>
            <person name="Hu Y."/>
            <person name="Wan P."/>
            <person name="Li L."/>
            <person name="Deng X."/>
            <person name="Kuang T."/>
            <person name="Xiang C."/>
            <person name="Zhu J.K."/>
            <person name="Oliver M.J."/>
            <person name="He Y."/>
        </authorList>
    </citation>
    <scope>NUCLEOTIDE SEQUENCE [LARGE SCALE GENOMIC DNA]</scope>
    <source>
        <strain evidence="3">cv. XS01</strain>
    </source>
</reference>
<gene>
    <name evidence="2" type="ORF">F511_03352</name>
</gene>
<dbReference type="PANTHER" id="PTHR33696">
    <property type="entry name" value="T22J18.15-RELATED"/>
    <property type="match status" value="1"/>
</dbReference>
<dbReference type="EMBL" id="KV006334">
    <property type="protein sequence ID" value="KZV33086.1"/>
    <property type="molecule type" value="Genomic_DNA"/>
</dbReference>
<feature type="region of interest" description="Disordered" evidence="1">
    <location>
        <begin position="81"/>
        <end position="122"/>
    </location>
</feature>
<organism evidence="2 3">
    <name type="scientific">Dorcoceras hygrometricum</name>
    <dbReference type="NCBI Taxonomy" id="472368"/>
    <lineage>
        <taxon>Eukaryota</taxon>
        <taxon>Viridiplantae</taxon>
        <taxon>Streptophyta</taxon>
        <taxon>Embryophyta</taxon>
        <taxon>Tracheophyta</taxon>
        <taxon>Spermatophyta</taxon>
        <taxon>Magnoliopsida</taxon>
        <taxon>eudicotyledons</taxon>
        <taxon>Gunneridae</taxon>
        <taxon>Pentapetalae</taxon>
        <taxon>asterids</taxon>
        <taxon>lamiids</taxon>
        <taxon>Lamiales</taxon>
        <taxon>Gesneriaceae</taxon>
        <taxon>Didymocarpoideae</taxon>
        <taxon>Trichosporeae</taxon>
        <taxon>Loxocarpinae</taxon>
        <taxon>Dorcoceras</taxon>
    </lineage>
</organism>
<name>A0A2Z7BM97_9LAMI</name>
<evidence type="ECO:0000313" key="2">
    <source>
        <dbReference type="EMBL" id="KZV33086.1"/>
    </source>
</evidence>
<evidence type="ECO:0000256" key="1">
    <source>
        <dbReference type="SAM" id="MobiDB-lite"/>
    </source>
</evidence>
<accession>A0A2Z7BM97</accession>
<dbReference type="Proteomes" id="UP000250235">
    <property type="component" value="Unassembled WGS sequence"/>
</dbReference>
<feature type="compositionally biased region" description="Low complexity" evidence="1">
    <location>
        <begin position="31"/>
        <end position="44"/>
    </location>
</feature>
<keyword evidence="3" id="KW-1185">Reference proteome</keyword>
<protein>
    <submittedName>
        <fullName evidence="2">Uncharacterized protein</fullName>
    </submittedName>
</protein>
<dbReference type="OrthoDB" id="1925896at2759"/>
<proteinExistence type="predicted"/>
<sequence length="204" mass="22619">MASTPTRILPTDEEPPYPTSRFRPSGRRTASFSSSSTSNSWDSSFGSFTDEYPPFSPIPTPLNFNGVPFSWEKIPGISKHQVSKMDENSGSLLPLPPAGNSNSSTKKHHNEQEQKHHSSNRFKRDPFFAALVECSKDGDHDHDYTHLVHTGKGSSSKISRSLSNGFGCINNMCTSCKRTCAISESIVCLPKSRSHYNRLNRHSS</sequence>
<dbReference type="AlphaFoldDB" id="A0A2Z7BM97"/>